<gene>
    <name evidence="9" type="ORF">E4656_16645</name>
</gene>
<accession>A0A4Z0WA01</accession>
<feature type="coiled-coil region" evidence="6">
    <location>
        <begin position="154"/>
        <end position="203"/>
    </location>
</feature>
<evidence type="ECO:0000259" key="7">
    <source>
        <dbReference type="Pfam" id="PF03755"/>
    </source>
</evidence>
<proteinExistence type="inferred from homology"/>
<evidence type="ECO:0000256" key="2">
    <source>
        <dbReference type="ARBA" id="ARBA00022722"/>
    </source>
</evidence>
<feature type="domain" description="Endoribonuclease YicC-like N-terminal" evidence="7">
    <location>
        <begin position="4"/>
        <end position="154"/>
    </location>
</feature>
<dbReference type="GO" id="GO:0004521">
    <property type="term" value="F:RNA endonuclease activity"/>
    <property type="evidence" value="ECO:0007669"/>
    <property type="project" value="InterPro"/>
</dbReference>
<evidence type="ECO:0000313" key="10">
    <source>
        <dbReference type="Proteomes" id="UP000297475"/>
    </source>
</evidence>
<evidence type="ECO:0000256" key="4">
    <source>
        <dbReference type="ARBA" id="ARBA00022801"/>
    </source>
</evidence>
<evidence type="ECO:0000256" key="5">
    <source>
        <dbReference type="ARBA" id="ARBA00035648"/>
    </source>
</evidence>
<dbReference type="Proteomes" id="UP000297475">
    <property type="component" value="Unassembled WGS sequence"/>
</dbReference>
<dbReference type="PANTHER" id="PTHR30636:SF3">
    <property type="entry name" value="UPF0701 PROTEIN YICC"/>
    <property type="match status" value="1"/>
</dbReference>
<dbReference type="RefSeq" id="WP_135484439.1">
    <property type="nucleotide sequence ID" value="NZ_SRMF01000009.1"/>
</dbReference>
<sequence>MTLSMTGFARSAAPTEQGELQIEIRTVNHRYLDVSCRLPEALRFLEPWLRERVRARLSRGKVDIGLRWQNSAAVAASLQINRPRLEAVYAALDEVASVVPDSQPPTRTTLLGWPGVVQEEGVDEAALQQAVAPLLELALDELQAHRQREGEAMAMAIRQRLDEIEQIVARLQQDVGGLQAHLQARLEERLARLQAELDPERLQQEVALLLQKADVAEELDRLQTHVTETRRVLTLDEPAGRRLDFLMQEFNREANTLASKASQSSYTQAAIDLKVLIEQMREQIQNIE</sequence>
<dbReference type="Pfam" id="PF08340">
    <property type="entry name" value="YicC-like_C"/>
    <property type="match status" value="1"/>
</dbReference>
<evidence type="ECO:0000256" key="6">
    <source>
        <dbReference type="SAM" id="Coils"/>
    </source>
</evidence>
<dbReference type="InterPro" id="IPR005229">
    <property type="entry name" value="YicC/YloC-like"/>
</dbReference>
<organism evidence="9 10">
    <name type="scientific">Natronospirillum operosum</name>
    <dbReference type="NCBI Taxonomy" id="2759953"/>
    <lineage>
        <taxon>Bacteria</taxon>
        <taxon>Pseudomonadati</taxon>
        <taxon>Pseudomonadota</taxon>
        <taxon>Gammaproteobacteria</taxon>
        <taxon>Oceanospirillales</taxon>
        <taxon>Natronospirillaceae</taxon>
        <taxon>Natronospirillum</taxon>
    </lineage>
</organism>
<keyword evidence="2" id="KW-0540">Nuclease</keyword>
<evidence type="ECO:0000256" key="3">
    <source>
        <dbReference type="ARBA" id="ARBA00022759"/>
    </source>
</evidence>
<protein>
    <submittedName>
        <fullName evidence="9">YicC family protein</fullName>
    </submittedName>
</protein>
<reference evidence="9 10" key="1">
    <citation type="submission" date="2019-04" db="EMBL/GenBank/DDBJ databases">
        <title>Natronospirillum operosus gen. nov., sp. nov., a haloalkaliphilic satellite isolated from decaying biomass of laboratory culture of cyanobacterium Geitlerinema sp. and proposal of Natronospirillaceae fam. nov. and Saccharospirillaceae fam. nov.</title>
        <authorList>
            <person name="Kevbrin V."/>
            <person name="Boltyanskaya Y."/>
            <person name="Koziaeva V."/>
            <person name="Grouzdev D.S."/>
            <person name="Park M."/>
            <person name="Cho J."/>
        </authorList>
    </citation>
    <scope>NUCLEOTIDE SEQUENCE [LARGE SCALE GENOMIC DNA]</scope>
    <source>
        <strain evidence="9 10">G-116</strain>
    </source>
</reference>
<comment type="caution">
    <text evidence="9">The sequence shown here is derived from an EMBL/GenBank/DDBJ whole genome shotgun (WGS) entry which is preliminary data.</text>
</comment>
<dbReference type="InterPro" id="IPR013527">
    <property type="entry name" value="YicC-like_N"/>
</dbReference>
<dbReference type="OrthoDB" id="9771229at2"/>
<dbReference type="Pfam" id="PF03755">
    <property type="entry name" value="YicC-like_N"/>
    <property type="match status" value="1"/>
</dbReference>
<dbReference type="PANTHER" id="PTHR30636">
    <property type="entry name" value="UPF0701 PROTEIN YICC"/>
    <property type="match status" value="1"/>
</dbReference>
<feature type="domain" description="Endoribonuclease YicC-like C-terminal" evidence="8">
    <location>
        <begin position="178"/>
        <end position="288"/>
    </location>
</feature>
<dbReference type="GO" id="GO:0016787">
    <property type="term" value="F:hydrolase activity"/>
    <property type="evidence" value="ECO:0007669"/>
    <property type="project" value="UniProtKB-KW"/>
</dbReference>
<dbReference type="AlphaFoldDB" id="A0A4Z0WA01"/>
<evidence type="ECO:0000313" key="9">
    <source>
        <dbReference type="EMBL" id="TGG91347.1"/>
    </source>
</evidence>
<evidence type="ECO:0000259" key="8">
    <source>
        <dbReference type="Pfam" id="PF08340"/>
    </source>
</evidence>
<dbReference type="NCBIfam" id="TIGR00255">
    <property type="entry name" value="YicC/YloC family endoribonuclease"/>
    <property type="match status" value="1"/>
</dbReference>
<dbReference type="InterPro" id="IPR013551">
    <property type="entry name" value="YicC-like_C"/>
</dbReference>
<keyword evidence="6" id="KW-0175">Coiled coil</keyword>
<dbReference type="EMBL" id="SRMF01000009">
    <property type="protein sequence ID" value="TGG91347.1"/>
    <property type="molecule type" value="Genomic_DNA"/>
</dbReference>
<comment type="cofactor">
    <cofactor evidence="1">
        <name>a divalent metal cation</name>
        <dbReference type="ChEBI" id="CHEBI:60240"/>
    </cofactor>
</comment>
<name>A0A4Z0WA01_9GAMM</name>
<comment type="similarity">
    <text evidence="5">Belongs to the YicC/YloC family.</text>
</comment>
<keyword evidence="3" id="KW-0255">Endonuclease</keyword>
<keyword evidence="4" id="KW-0378">Hydrolase</keyword>
<keyword evidence="10" id="KW-1185">Reference proteome</keyword>
<evidence type="ECO:0000256" key="1">
    <source>
        <dbReference type="ARBA" id="ARBA00001968"/>
    </source>
</evidence>